<reference evidence="1 2" key="1">
    <citation type="journal article" date="2018" name="Appl. Microbiol. Biotechnol.">
        <title>Characterization of the caprolactam degradation pathway in Pseudomonas jessenii using mass spectrometry-based proteomics.</title>
        <authorList>
            <person name="Otzen M."/>
            <person name="Palacio C."/>
            <person name="Janssen D.B."/>
        </authorList>
    </citation>
    <scope>NUCLEOTIDE SEQUENCE [LARGE SCALE GENOMIC DNA]</scope>
    <source>
        <strain evidence="1 2">GO3</strain>
    </source>
</reference>
<organism evidence="1 2">
    <name type="scientific">Pseudomonas jessenii</name>
    <dbReference type="NCBI Taxonomy" id="77298"/>
    <lineage>
        <taxon>Bacteria</taxon>
        <taxon>Pseudomonadati</taxon>
        <taxon>Pseudomonadota</taxon>
        <taxon>Gammaproteobacteria</taxon>
        <taxon>Pseudomonadales</taxon>
        <taxon>Pseudomonadaceae</taxon>
        <taxon>Pseudomonas</taxon>
    </lineage>
</organism>
<evidence type="ECO:0000313" key="2">
    <source>
        <dbReference type="Proteomes" id="UP000247437"/>
    </source>
</evidence>
<comment type="caution">
    <text evidence="1">The sequence shown here is derived from an EMBL/GenBank/DDBJ whole genome shotgun (WGS) entry which is preliminary data.</text>
</comment>
<dbReference type="EMBL" id="PDLL01000087">
    <property type="protein sequence ID" value="PYY70739.1"/>
    <property type="molecule type" value="Genomic_DNA"/>
</dbReference>
<dbReference type="AlphaFoldDB" id="A0A2W0EQN0"/>
<dbReference type="OrthoDB" id="7032823at2"/>
<gene>
    <name evidence="1" type="ORF">CRX42_09805</name>
</gene>
<accession>A0A2W0EQN0</accession>
<dbReference type="Proteomes" id="UP000247437">
    <property type="component" value="Unassembled WGS sequence"/>
</dbReference>
<sequence>MLWRVLPDPSQAPGRAGAELADCLIPRITHNPCGSWLASDSGMSANRDVECDAVIAGKPAPTVFCGIPSFYAHRRFPVGASLLAMVVNDNAGCLVSRGGLASLASRLAPTAGCGGGKIACHQLFEVVTAPAVRARQY</sequence>
<name>A0A2W0EQN0_PSEJE</name>
<proteinExistence type="predicted"/>
<evidence type="ECO:0000313" key="1">
    <source>
        <dbReference type="EMBL" id="PYY70739.1"/>
    </source>
</evidence>
<protein>
    <submittedName>
        <fullName evidence="1">Uncharacterized protein</fullName>
    </submittedName>
</protein>